<gene>
    <name evidence="3" type="ORF">TGDOM2_204320</name>
</gene>
<name>A0A086K143_TOXGO</name>
<evidence type="ECO:0000256" key="2">
    <source>
        <dbReference type="SAM" id="Phobius"/>
    </source>
</evidence>
<sequence length="287" mass="32096">MEVSTLTAESLGPPLQSLGEEDPAETLATEDSYLSNNYLRTRTETADTLRLSSDPVVPLEKRRRLRSRKTRQSKLRRRLAGALPRTAALILLATMFLLFVTGVKRMAGRVRSAEESPLEGLPATREDTKELVNQKLGQIEQLMLDDFYKRYLDINGGAARTALLNEMRRIQQTVYTPDVSDEMLGVALEQSKALEGEFRWKAARTEFAHMVAFAYPFPAGPDTPRLGRWFEEVVTSIGQDAARVVSAFENMSKYNAGEGLGRWQKAAAEAVAAKKWSDGILSNRKQK</sequence>
<comment type="caution">
    <text evidence="3">The sequence shown here is derived from an EMBL/GenBank/DDBJ whole genome shotgun (WGS) entry which is preliminary data.</text>
</comment>
<keyword evidence="2 3" id="KW-0812">Transmembrane</keyword>
<keyword evidence="2" id="KW-1133">Transmembrane helix</keyword>
<protein>
    <submittedName>
        <fullName evidence="3">Putative transmembrane protein</fullName>
    </submittedName>
</protein>
<evidence type="ECO:0000313" key="3">
    <source>
        <dbReference type="EMBL" id="KFG38111.1"/>
    </source>
</evidence>
<organism evidence="3 4">
    <name type="scientific">Toxoplasma gondii GAB2-2007-GAL-DOM2</name>
    <dbReference type="NCBI Taxonomy" id="1130820"/>
    <lineage>
        <taxon>Eukaryota</taxon>
        <taxon>Sar</taxon>
        <taxon>Alveolata</taxon>
        <taxon>Apicomplexa</taxon>
        <taxon>Conoidasida</taxon>
        <taxon>Coccidia</taxon>
        <taxon>Eucoccidiorida</taxon>
        <taxon>Eimeriorina</taxon>
        <taxon>Sarcocystidae</taxon>
        <taxon>Toxoplasma</taxon>
    </lineage>
</organism>
<reference evidence="3 4" key="1">
    <citation type="submission" date="2014-02" db="EMBL/GenBank/DDBJ databases">
        <authorList>
            <person name="Sibley D."/>
            <person name="Venepally P."/>
            <person name="Karamycheva S."/>
            <person name="Hadjithomas M."/>
            <person name="Khan A."/>
            <person name="Brunk B."/>
            <person name="Roos D."/>
            <person name="Caler E."/>
            <person name="Lorenzi H."/>
        </authorList>
    </citation>
    <scope>NUCLEOTIDE SEQUENCE [LARGE SCALE GENOMIC DNA]</scope>
    <source>
        <strain evidence="3 4">GAB2-2007-GAL-DOM2</strain>
    </source>
</reference>
<dbReference type="OrthoDB" id="10327790at2759"/>
<evidence type="ECO:0000313" key="4">
    <source>
        <dbReference type="Proteomes" id="UP000028837"/>
    </source>
</evidence>
<dbReference type="EMBL" id="AHZU02000960">
    <property type="protein sequence ID" value="KFG38111.1"/>
    <property type="molecule type" value="Genomic_DNA"/>
</dbReference>
<evidence type="ECO:0000256" key="1">
    <source>
        <dbReference type="SAM" id="MobiDB-lite"/>
    </source>
</evidence>
<feature type="transmembrane region" description="Helical" evidence="2">
    <location>
        <begin position="79"/>
        <end position="100"/>
    </location>
</feature>
<dbReference type="AlphaFoldDB" id="A0A086K143"/>
<proteinExistence type="predicted"/>
<accession>A0A086K143</accession>
<dbReference type="VEuPathDB" id="ToxoDB:TGDOM2_204320"/>
<dbReference type="Proteomes" id="UP000028837">
    <property type="component" value="Unassembled WGS sequence"/>
</dbReference>
<keyword evidence="2" id="KW-0472">Membrane</keyword>
<feature type="region of interest" description="Disordered" evidence="1">
    <location>
        <begin position="1"/>
        <end position="27"/>
    </location>
</feature>